<dbReference type="AlphaFoldDB" id="A0A852VXJ1"/>
<comment type="caution">
    <text evidence="2">The sequence shown here is derived from an EMBL/GenBank/DDBJ whole genome shotgun (WGS) entry which is preliminary data.</text>
</comment>
<dbReference type="EC" id="3.5.2.17" evidence="2"/>
<reference evidence="2 3" key="1">
    <citation type="submission" date="2020-07" db="EMBL/GenBank/DDBJ databases">
        <title>Sequencing the genomes of 1000 actinobacteria strains.</title>
        <authorList>
            <person name="Klenk H.-P."/>
        </authorList>
    </citation>
    <scope>NUCLEOTIDE SEQUENCE [LARGE SCALE GENOMIC DNA]</scope>
    <source>
        <strain evidence="2 3">DSM 44749</strain>
    </source>
</reference>
<accession>A0A852VXJ1</accession>
<dbReference type="Pfam" id="PF00576">
    <property type="entry name" value="Transthyretin"/>
    <property type="match status" value="1"/>
</dbReference>
<dbReference type="InterPro" id="IPR023418">
    <property type="entry name" value="Thyroxine_BS"/>
</dbReference>
<dbReference type="PANTHER" id="PTHR10395:SF7">
    <property type="entry name" value="5-HYDROXYISOURATE HYDROLASE"/>
    <property type="match status" value="1"/>
</dbReference>
<dbReference type="InterPro" id="IPR023416">
    <property type="entry name" value="Transthyretin/HIU_hydrolase_d"/>
</dbReference>
<keyword evidence="3" id="KW-1185">Reference proteome</keyword>
<feature type="domain" description="Transthyretin/hydroxyisourate hydrolase" evidence="1">
    <location>
        <begin position="5"/>
        <end position="100"/>
    </location>
</feature>
<name>A0A852VXJ1_PSEA5</name>
<evidence type="ECO:0000259" key="1">
    <source>
        <dbReference type="Pfam" id="PF00576"/>
    </source>
</evidence>
<gene>
    <name evidence="2" type="ORF">HDA37_000336</name>
</gene>
<dbReference type="GO" id="GO:0033971">
    <property type="term" value="F:hydroxyisourate hydrolase activity"/>
    <property type="evidence" value="ECO:0007669"/>
    <property type="project" value="UniProtKB-EC"/>
</dbReference>
<dbReference type="Proteomes" id="UP000549695">
    <property type="component" value="Unassembled WGS sequence"/>
</dbReference>
<dbReference type="PANTHER" id="PTHR10395">
    <property type="entry name" value="URICASE AND TRANSTHYRETIN-RELATED"/>
    <property type="match status" value="1"/>
</dbReference>
<keyword evidence="2" id="KW-0378">Hydrolase</keyword>
<dbReference type="InterPro" id="IPR036817">
    <property type="entry name" value="Transthyretin/HIU_hydrolase_sf"/>
</dbReference>
<organism evidence="2 3">
    <name type="scientific">Pseudonocardia alni</name>
    <name type="common">Amycolata alni</name>
    <dbReference type="NCBI Taxonomy" id="33907"/>
    <lineage>
        <taxon>Bacteria</taxon>
        <taxon>Bacillati</taxon>
        <taxon>Actinomycetota</taxon>
        <taxon>Actinomycetes</taxon>
        <taxon>Pseudonocardiales</taxon>
        <taxon>Pseudonocardiaceae</taxon>
        <taxon>Pseudonocardia</taxon>
    </lineage>
</organism>
<evidence type="ECO:0000313" key="3">
    <source>
        <dbReference type="Proteomes" id="UP000549695"/>
    </source>
</evidence>
<dbReference type="SUPFAM" id="SSF49472">
    <property type="entry name" value="Transthyretin (synonym: prealbumin)"/>
    <property type="match status" value="1"/>
</dbReference>
<sequence>MSSFSTHVLDAAAGRPATGVPVTLTGADGTVLASGTTDDDGRWRAPESAALTAGVLHRITFTTPSPFFPEVSIAFRPEHTDRHHHVPLLLSPYSYSTYLGS</sequence>
<dbReference type="Gene3D" id="2.60.40.180">
    <property type="entry name" value="Transthyretin/hydroxyisourate hydrolase domain"/>
    <property type="match status" value="1"/>
</dbReference>
<dbReference type="GeneID" id="98050171"/>
<proteinExistence type="predicted"/>
<dbReference type="GO" id="GO:0006144">
    <property type="term" value="P:purine nucleobase metabolic process"/>
    <property type="evidence" value="ECO:0007669"/>
    <property type="project" value="TreeGrafter"/>
</dbReference>
<evidence type="ECO:0000313" key="2">
    <source>
        <dbReference type="EMBL" id="NYG00051.1"/>
    </source>
</evidence>
<dbReference type="RefSeq" id="WP_179759974.1">
    <property type="nucleotide sequence ID" value="NZ_BAAAJZ010000011.1"/>
</dbReference>
<dbReference type="EMBL" id="JACCCZ010000001">
    <property type="protein sequence ID" value="NYG00051.1"/>
    <property type="molecule type" value="Genomic_DNA"/>
</dbReference>
<dbReference type="PROSITE" id="PS00768">
    <property type="entry name" value="TRANSTHYRETIN_1"/>
    <property type="match status" value="1"/>
</dbReference>
<protein>
    <submittedName>
        <fullName evidence="2">5-hydroxyisourate hydrolase</fullName>
        <ecNumber evidence="2">3.5.2.17</ecNumber>
    </submittedName>
</protein>